<evidence type="ECO:0000256" key="3">
    <source>
        <dbReference type="ARBA" id="ARBA00022840"/>
    </source>
</evidence>
<name>A0A2G5D378_AQUCA</name>
<feature type="coiled-coil region" evidence="8">
    <location>
        <begin position="1116"/>
        <end position="1143"/>
    </location>
</feature>
<evidence type="ECO:0000256" key="10">
    <source>
        <dbReference type="SAM" id="SignalP"/>
    </source>
</evidence>
<evidence type="ECO:0000313" key="12">
    <source>
        <dbReference type="EMBL" id="PIA37972.1"/>
    </source>
</evidence>
<dbReference type="PROSITE" id="PS00411">
    <property type="entry name" value="KINESIN_MOTOR_1"/>
    <property type="match status" value="1"/>
</dbReference>
<evidence type="ECO:0000256" key="1">
    <source>
        <dbReference type="ARBA" id="ARBA00022701"/>
    </source>
</evidence>
<evidence type="ECO:0000259" key="11">
    <source>
        <dbReference type="PROSITE" id="PS50067"/>
    </source>
</evidence>
<feature type="coiled-coil region" evidence="8">
    <location>
        <begin position="1795"/>
        <end position="1854"/>
    </location>
</feature>
<accession>A0A2G5D378</accession>
<feature type="region of interest" description="Disordered" evidence="9">
    <location>
        <begin position="1855"/>
        <end position="1879"/>
    </location>
</feature>
<dbReference type="GO" id="GO:0007018">
    <property type="term" value="P:microtubule-based movement"/>
    <property type="evidence" value="ECO:0007669"/>
    <property type="project" value="InterPro"/>
</dbReference>
<dbReference type="FunFam" id="3.40.850.10:FF:000033">
    <property type="entry name" value="Kinesin-like protein KIN-12E"/>
    <property type="match status" value="1"/>
</dbReference>
<comment type="similarity">
    <text evidence="6">Belongs to the TRAFAC class myosin-kinesin ATPase superfamily. Kinesin family. KIN-12 subfamily.</text>
</comment>
<feature type="coiled-coil region" evidence="8">
    <location>
        <begin position="1176"/>
        <end position="1203"/>
    </location>
</feature>
<keyword evidence="3 7" id="KW-0067">ATP-binding</keyword>
<dbReference type="PRINTS" id="PR00380">
    <property type="entry name" value="KINESINHEAVY"/>
</dbReference>
<protein>
    <recommendedName>
        <fullName evidence="11">Kinesin motor domain-containing protein</fullName>
    </recommendedName>
</protein>
<dbReference type="InterPro" id="IPR044986">
    <property type="entry name" value="KIF15/KIN-12"/>
</dbReference>
<evidence type="ECO:0000256" key="5">
    <source>
        <dbReference type="ARBA" id="ARBA00023175"/>
    </source>
</evidence>
<feature type="coiled-coil region" evidence="8">
    <location>
        <begin position="1584"/>
        <end position="1766"/>
    </location>
</feature>
<keyword evidence="10" id="KW-0732">Signal</keyword>
<dbReference type="Gene3D" id="3.40.850.10">
    <property type="entry name" value="Kinesin motor domain"/>
    <property type="match status" value="1"/>
</dbReference>
<feature type="chain" id="PRO_5013660235" description="Kinesin motor domain-containing protein" evidence="10">
    <location>
        <begin position="22"/>
        <end position="2121"/>
    </location>
</feature>
<keyword evidence="5 7" id="KW-0505">Motor protein</keyword>
<proteinExistence type="inferred from homology"/>
<dbReference type="SUPFAM" id="SSF52540">
    <property type="entry name" value="P-loop containing nucleoside triphosphate hydrolases"/>
    <property type="match status" value="1"/>
</dbReference>
<dbReference type="Pfam" id="PF00225">
    <property type="entry name" value="Kinesin"/>
    <property type="match status" value="1"/>
</dbReference>
<evidence type="ECO:0000256" key="7">
    <source>
        <dbReference type="PROSITE-ProRule" id="PRU00283"/>
    </source>
</evidence>
<organism evidence="12 13">
    <name type="scientific">Aquilegia coerulea</name>
    <name type="common">Rocky mountain columbine</name>
    <dbReference type="NCBI Taxonomy" id="218851"/>
    <lineage>
        <taxon>Eukaryota</taxon>
        <taxon>Viridiplantae</taxon>
        <taxon>Streptophyta</taxon>
        <taxon>Embryophyta</taxon>
        <taxon>Tracheophyta</taxon>
        <taxon>Spermatophyta</taxon>
        <taxon>Magnoliopsida</taxon>
        <taxon>Ranunculales</taxon>
        <taxon>Ranunculaceae</taxon>
        <taxon>Thalictroideae</taxon>
        <taxon>Aquilegia</taxon>
    </lineage>
</organism>
<feature type="non-terminal residue" evidence="12">
    <location>
        <position position="1"/>
    </location>
</feature>
<feature type="signal peptide" evidence="10">
    <location>
        <begin position="1"/>
        <end position="21"/>
    </location>
</feature>
<dbReference type="OrthoDB" id="3176171at2759"/>
<evidence type="ECO:0000256" key="9">
    <source>
        <dbReference type="SAM" id="MobiDB-lite"/>
    </source>
</evidence>
<keyword evidence="1" id="KW-0493">Microtubule</keyword>
<reference evidence="12 13" key="1">
    <citation type="submission" date="2017-09" db="EMBL/GenBank/DDBJ databases">
        <title>WGS assembly of Aquilegia coerulea Goldsmith.</title>
        <authorList>
            <person name="Hodges S."/>
            <person name="Kramer E."/>
            <person name="Nordborg M."/>
            <person name="Tomkins J."/>
            <person name="Borevitz J."/>
            <person name="Derieg N."/>
            <person name="Yan J."/>
            <person name="Mihaltcheva S."/>
            <person name="Hayes R.D."/>
            <person name="Rokhsar D."/>
        </authorList>
    </citation>
    <scope>NUCLEOTIDE SEQUENCE [LARGE SCALE GENOMIC DNA]</scope>
    <source>
        <strain evidence="13">cv. Goldsmith</strain>
    </source>
</reference>
<dbReference type="GO" id="GO:0003777">
    <property type="term" value="F:microtubule motor activity"/>
    <property type="evidence" value="ECO:0007669"/>
    <property type="project" value="InterPro"/>
</dbReference>
<dbReference type="GO" id="GO:0005524">
    <property type="term" value="F:ATP binding"/>
    <property type="evidence" value="ECO:0007669"/>
    <property type="project" value="UniProtKB-UniRule"/>
</dbReference>
<keyword evidence="13" id="KW-1185">Reference proteome</keyword>
<feature type="coiled-coil region" evidence="8">
    <location>
        <begin position="806"/>
        <end position="833"/>
    </location>
</feature>
<dbReference type="GO" id="GO:0008017">
    <property type="term" value="F:microtubule binding"/>
    <property type="evidence" value="ECO:0007669"/>
    <property type="project" value="InterPro"/>
</dbReference>
<evidence type="ECO:0000256" key="4">
    <source>
        <dbReference type="ARBA" id="ARBA00023054"/>
    </source>
</evidence>
<dbReference type="PANTHER" id="PTHR37739">
    <property type="entry name" value="KINESIN-LIKE PROTEIN KIN-12D"/>
    <property type="match status" value="1"/>
</dbReference>
<dbReference type="Proteomes" id="UP000230069">
    <property type="component" value="Unassembled WGS sequence"/>
</dbReference>
<dbReference type="SMART" id="SM00129">
    <property type="entry name" value="KISc"/>
    <property type="match status" value="1"/>
</dbReference>
<dbReference type="InterPro" id="IPR019821">
    <property type="entry name" value="Kinesin_motor_CS"/>
</dbReference>
<dbReference type="PROSITE" id="PS50067">
    <property type="entry name" value="KINESIN_MOTOR_2"/>
    <property type="match status" value="1"/>
</dbReference>
<feature type="binding site" evidence="7">
    <location>
        <begin position="294"/>
        <end position="301"/>
    </location>
    <ligand>
        <name>ATP</name>
        <dbReference type="ChEBI" id="CHEBI:30616"/>
    </ligand>
</feature>
<dbReference type="InterPro" id="IPR027417">
    <property type="entry name" value="P-loop_NTPase"/>
</dbReference>
<evidence type="ECO:0000256" key="8">
    <source>
        <dbReference type="SAM" id="Coils"/>
    </source>
</evidence>
<feature type="coiled-coil region" evidence="8">
    <location>
        <begin position="564"/>
        <end position="591"/>
    </location>
</feature>
<sequence>LRLVLTISFFSLLLLLLLVKIDKFNFVQMSSSNMSSIQIHLSNTSSRKATHQSEPNNENQFIETQLNSISSLRTPLITIPDPSQNPKEEIQDNVNDSLDFKDRLEGNRIGQRKIETLNYKTPTNRSVVRGKLHSESKSAYNTPARSVSLVSTTNTTNGALGFCTGNRSIQEIGIRRGSSSKLLRGISLAPSQLSTQVPCFELVEDPFFWTDHNVQVLIRIRPISLMERALQGNVTCLKQENAQTLSWLGHPETRFTFDHIACEMISQEKLFKVAGLPMVENCMSGYNSCMFAYGQTGSGKTYTMMGNIHEIDGNLNDDCGMTPRIFEYLFTRISMEEECQRDEKLRYSCKCSFLEIYNEQITDLLEPSSTNLQLREDMGKGVYVENLTEYEVTTVQDVIQLLLKVRLIQLFGSANRKMAATNMNSESSRSHSVFTCVIESRREIDSVTHLRFGRLNLVDLAGSERQKSSGAEGERLKEAANINKSLSTLGLVIMTLVDVAHGKHRHVPYRDSRLTFLLQDSLGGNSKTTIIANISPSICSANETLSTLKFAQRAKLIQNNAKINEDASGDVMALQRQIQQLKDQLTVLLKHQNFSKAPTICSNFEQSQSGDVGDTYASALEAKKSDHQNTIILPEEKMRCIKATLVGALRREEMADTAVRRLEAELEHMNRLVLQREEDAQRTKMIVRFREEKVKRLELLSNGLVSADEYLMEENKALLEENQLLQARIDRNPELTRFALENIRLIEQLRMFQDFYEQGERETLLAEISELRDQLMEALQGNHGQPKLANQNTDIASELVDCRRNLDACVEVNAKLIMEVDQLQRELNMYTECTKADLVADSSRDPGTNRHTEWHSSVEIISVRNESEDEIASYNKENQVFHMENNQKMDDNFSFQPKDLQKELWDAKCMIEAMECEQLLLIDEINILQKKNLQYVELLGKKDPEDQLQETSNRGPQDTYLLKDVNADIARSSLTSKLEGLNRDLDQARILNKRYLDDQESQSFHQNEFEQVCQQVEVETANTILLLQEELTKFQENILFLSKENLRLRNIIETKDDEFRMSSQKWEKALLELTSFLVDGFRSLEDASEHIGSIANSFPEQKGSISDQVERAANSFLEKERTIVKLQKSLEDAQQLSQEMLSKLSSLKGATIAITEIQQLETDDSSREVIKLHTLLSEKMAKIDELERKFKNEEQILEAVQKMAPQLEPSELRLEKAEAGGSSGTEVQHVKLSDAILFGEEKIKMASSFFSKFEEAQATIEDADTMLNALLTANENAKIMTSMWKQAAENLMMEKVGLIEEVQQFKSSLCLKEGEYETMQAQIHSSLAEIALSVSSLEESFFQMQSDVEKSVKVVHSDIFSLGQDLLDFICKSRSSMEDIWTEIMENGFASFVLYQCYAGKLSERISSLPLDSDALQYRQKNYYSIPKNVGRGFASATRGKSVLKDTDNIEECHIEYLQHKVCGLGHIMEVKPPLAIGPKSEEEEMGLKPDSLISDNLSLKRELARKDVLLKGLLFDISLLQESTSSSMDIKDETEEMLATLTMVRDELGVKTTQLEEILLKHRELETKLVDCNVAICISNSKLEQANETMEMLSKKNSDLVIEIDNLKIKKNIVEEQLEEQKDVVKGLEKEILRLASSIEENEISSIEDIEDDLRRVTAERDHLQEEVVSLNDRLEMAKALADEKEAIAVEARQESEASKVYAEQKEEEATILEHSVEELERTINVLEKKVYEMGSEVERHYMMRNDLEVELEALRLRLLTVENSTENMDSQCSDFGLRNYQTSRLSVVRAHDLEESKEQISVLEKDRADMAREIKECREYISELVLHAEAQALQYQQKYKTLESMVREVKADLSDSSIVPPPSDTIEKSSMRTRGSSSPFRCITSLVQQMKMEKDQEMSVAKLKIEELQALVGSRQKEVCVLNARLAAAENMTHDVIRDLLGVKLDMTNYANLIDQHQVQNLVEEAQQQTEKYFAKEQENLKLRKKIDELTEEIQSCIEEINQKEIDILASHVKLEQLQQRDQMLTAQNEMLKMDKLTLKRKIADMDELLKRNYRPLSVQQQIQQPNKIQENSFLRCSNEELTKKLTKSDKLLSRLNDELAWYTKSDSSDPNNRQESGL</sequence>
<evidence type="ECO:0000256" key="2">
    <source>
        <dbReference type="ARBA" id="ARBA00022741"/>
    </source>
</evidence>
<keyword evidence="2 7" id="KW-0547">Nucleotide-binding</keyword>
<dbReference type="InterPro" id="IPR001752">
    <property type="entry name" value="Kinesin_motor_dom"/>
</dbReference>
<gene>
    <name evidence="12" type="ORF">AQUCO_02900076v1</name>
</gene>
<dbReference type="PANTHER" id="PTHR37739:SF18">
    <property type="entry name" value="KINESIN-LIKE PROTEIN KIN-12C"/>
    <property type="match status" value="1"/>
</dbReference>
<feature type="domain" description="Kinesin motor" evidence="11">
    <location>
        <begin position="213"/>
        <end position="557"/>
    </location>
</feature>
<keyword evidence="4 8" id="KW-0175">Coiled coil</keyword>
<evidence type="ECO:0000256" key="6">
    <source>
        <dbReference type="ARBA" id="ARBA00034488"/>
    </source>
</evidence>
<dbReference type="InterPro" id="IPR036961">
    <property type="entry name" value="Kinesin_motor_dom_sf"/>
</dbReference>
<dbReference type="EMBL" id="KZ305046">
    <property type="protein sequence ID" value="PIA37972.1"/>
    <property type="molecule type" value="Genomic_DNA"/>
</dbReference>
<feature type="coiled-coil region" evidence="8">
    <location>
        <begin position="971"/>
        <end position="998"/>
    </location>
</feature>
<evidence type="ECO:0000313" key="13">
    <source>
        <dbReference type="Proteomes" id="UP000230069"/>
    </source>
</evidence>
<feature type="coiled-coil region" evidence="8">
    <location>
        <begin position="1961"/>
        <end position="2037"/>
    </location>
</feature>
<dbReference type="GO" id="GO:0005874">
    <property type="term" value="C:microtubule"/>
    <property type="evidence" value="ECO:0007669"/>
    <property type="project" value="UniProtKB-KW"/>
</dbReference>